<dbReference type="Gene3D" id="1.10.10.10">
    <property type="entry name" value="Winged helix-like DNA-binding domain superfamily/Winged helix DNA-binding domain"/>
    <property type="match status" value="1"/>
</dbReference>
<feature type="DNA-binding region" description="OmpR/PhoB-type" evidence="3">
    <location>
        <begin position="17"/>
        <end position="114"/>
    </location>
</feature>
<evidence type="ECO:0000256" key="3">
    <source>
        <dbReference type="PROSITE-ProRule" id="PRU01091"/>
    </source>
</evidence>
<dbReference type="Pfam" id="PF00486">
    <property type="entry name" value="Trans_reg_C"/>
    <property type="match status" value="1"/>
</dbReference>
<evidence type="ECO:0000313" key="8">
    <source>
        <dbReference type="Proteomes" id="UP000235005"/>
    </source>
</evidence>
<keyword evidence="8" id="KW-1185">Reference proteome</keyword>
<evidence type="ECO:0000259" key="6">
    <source>
        <dbReference type="PROSITE" id="PS51755"/>
    </source>
</evidence>
<gene>
    <name evidence="7" type="ORF">C0039_07395</name>
</gene>
<sequence length="709" mass="79413">MNQQLGDTKDKPGSAQPPHYAFGHWHFNADSGDVTDGEKTTRLEPRVSRLLAYFLSHQDRLITRDELMAAVWENRIVSDDAINRSVSILRQTLSPDDKSAYIETVIRKGYVAHFPAATAAEPDLESKPGRRGFPLLAAIAVLAGLLAIAVYVATGTDDDSSPVVAQTSIAEPPMVAVLPFTTASPTRDSAFFADGVHDDLLTQLSKLDSVRVISSTSMRAYRDVSRNLREIGEELGADIILEGSVQAAAGQIRINAQLIDARTDEHLWAETYDRPLTTESLFAVQSEIALAITDALDTTLSRENSRQLAILPTDNMAAYRAYHEAVQLRHASGANLSRPVYLQALERAVELDPNFSRAWAELVSTLAYLNFSGNNPQMTLRAEQALQHLQAIAPGSSDHLIGQAAYVYYALRDYDQAHTLIYQALELAPSDVNAIQLKSWIERRQGDFSASVDSQYQARRLDPRNPALNDALLMRLFFSHRYDEAWAEAQNSPGETYTSGYLLALQRFRENRDFVQLLESTRQLCRFSEEPDCGWGVYIANRDYPLALAALEPANNRAGTRTDTQRLSQAGRRRIFTLWLMQDDTLLSERLPQRQSQLALQEVLSQYRSEDDLINAALLAGVAGNTADAEALIERWERQTPADWAERMAYRHEVCRMLGMMAATESAVSCLRKGFAEPSWVMPFWEPYLPFYDAIREQQAFIDMLQEID</sequence>
<name>A0A2N5X4E8_9GAMM</name>
<feature type="region of interest" description="Disordered" evidence="4">
    <location>
        <begin position="1"/>
        <end position="21"/>
    </location>
</feature>
<comment type="caution">
    <text evidence="7">The sequence shown here is derived from an EMBL/GenBank/DDBJ whole genome shotgun (WGS) entry which is preliminary data.</text>
</comment>
<keyword evidence="1 3" id="KW-0238">DNA-binding</keyword>
<protein>
    <recommendedName>
        <fullName evidence="6">OmpR/PhoB-type domain-containing protein</fullName>
    </recommendedName>
</protein>
<dbReference type="PROSITE" id="PS51755">
    <property type="entry name" value="OMPR_PHOB"/>
    <property type="match status" value="1"/>
</dbReference>
<dbReference type="Gene3D" id="3.40.50.10070">
    <property type="entry name" value="TolB, N-terminal domain"/>
    <property type="match status" value="1"/>
</dbReference>
<dbReference type="InterPro" id="IPR036388">
    <property type="entry name" value="WH-like_DNA-bd_sf"/>
</dbReference>
<accession>A0A2N5X4E8</accession>
<dbReference type="InterPro" id="IPR016032">
    <property type="entry name" value="Sig_transdc_resp-reg_C-effctor"/>
</dbReference>
<evidence type="ECO:0000256" key="5">
    <source>
        <dbReference type="SAM" id="Phobius"/>
    </source>
</evidence>
<feature type="domain" description="OmpR/PhoB-type" evidence="6">
    <location>
        <begin position="17"/>
        <end position="114"/>
    </location>
</feature>
<dbReference type="RefSeq" id="WP_101517711.1">
    <property type="nucleotide sequence ID" value="NZ_PKUS01000007.1"/>
</dbReference>
<dbReference type="SMART" id="SM00862">
    <property type="entry name" value="Trans_reg_C"/>
    <property type="match status" value="1"/>
</dbReference>
<organism evidence="7 8">
    <name type="scientific">Pseudohalioglobus lutimaris</name>
    <dbReference type="NCBI Taxonomy" id="1737061"/>
    <lineage>
        <taxon>Bacteria</taxon>
        <taxon>Pseudomonadati</taxon>
        <taxon>Pseudomonadota</taxon>
        <taxon>Gammaproteobacteria</taxon>
        <taxon>Cellvibrionales</taxon>
        <taxon>Halieaceae</taxon>
        <taxon>Pseudohalioglobus</taxon>
    </lineage>
</organism>
<dbReference type="InterPro" id="IPR001867">
    <property type="entry name" value="OmpR/PhoB-type_DNA-bd"/>
</dbReference>
<feature type="transmembrane region" description="Helical" evidence="5">
    <location>
        <begin position="133"/>
        <end position="153"/>
    </location>
</feature>
<keyword evidence="5" id="KW-1133">Transmembrane helix</keyword>
<keyword evidence="2" id="KW-0802">TPR repeat</keyword>
<keyword evidence="5" id="KW-0812">Transmembrane</keyword>
<dbReference type="Gene3D" id="1.25.40.10">
    <property type="entry name" value="Tetratricopeptide repeat domain"/>
    <property type="match status" value="1"/>
</dbReference>
<dbReference type="InterPro" id="IPR019734">
    <property type="entry name" value="TPR_rpt"/>
</dbReference>
<feature type="repeat" description="TPR" evidence="2">
    <location>
        <begin position="398"/>
        <end position="431"/>
    </location>
</feature>
<evidence type="ECO:0000256" key="1">
    <source>
        <dbReference type="ARBA" id="ARBA00023125"/>
    </source>
</evidence>
<evidence type="ECO:0000256" key="2">
    <source>
        <dbReference type="PROSITE-ProRule" id="PRU00339"/>
    </source>
</evidence>
<keyword evidence="5" id="KW-0472">Membrane</keyword>
<evidence type="ECO:0000256" key="4">
    <source>
        <dbReference type="SAM" id="MobiDB-lite"/>
    </source>
</evidence>
<dbReference type="InterPro" id="IPR011990">
    <property type="entry name" value="TPR-like_helical_dom_sf"/>
</dbReference>
<dbReference type="Proteomes" id="UP000235005">
    <property type="component" value="Unassembled WGS sequence"/>
</dbReference>
<dbReference type="CDD" id="cd00383">
    <property type="entry name" value="trans_reg_C"/>
    <property type="match status" value="1"/>
</dbReference>
<dbReference type="OrthoDB" id="1971692at2"/>
<dbReference type="SUPFAM" id="SSF48452">
    <property type="entry name" value="TPR-like"/>
    <property type="match status" value="1"/>
</dbReference>
<dbReference type="EMBL" id="PKUS01000007">
    <property type="protein sequence ID" value="PLW69350.1"/>
    <property type="molecule type" value="Genomic_DNA"/>
</dbReference>
<evidence type="ECO:0000313" key="7">
    <source>
        <dbReference type="EMBL" id="PLW69350.1"/>
    </source>
</evidence>
<dbReference type="SUPFAM" id="SSF46894">
    <property type="entry name" value="C-terminal effector domain of the bipartite response regulators"/>
    <property type="match status" value="1"/>
</dbReference>
<dbReference type="AlphaFoldDB" id="A0A2N5X4E8"/>
<dbReference type="GO" id="GO:0000160">
    <property type="term" value="P:phosphorelay signal transduction system"/>
    <property type="evidence" value="ECO:0007669"/>
    <property type="project" value="InterPro"/>
</dbReference>
<dbReference type="PROSITE" id="PS50005">
    <property type="entry name" value="TPR"/>
    <property type="match status" value="1"/>
</dbReference>
<reference evidence="7 8" key="1">
    <citation type="submission" date="2018-01" db="EMBL/GenBank/DDBJ databases">
        <title>The draft genome sequence of Halioglobus lutimaris HF004.</title>
        <authorList>
            <person name="Du Z.-J."/>
            <person name="Shi M.-J."/>
        </authorList>
    </citation>
    <scope>NUCLEOTIDE SEQUENCE [LARGE SCALE GENOMIC DNA]</scope>
    <source>
        <strain evidence="7 8">HF004</strain>
    </source>
</reference>
<dbReference type="GO" id="GO:0006355">
    <property type="term" value="P:regulation of DNA-templated transcription"/>
    <property type="evidence" value="ECO:0007669"/>
    <property type="project" value="InterPro"/>
</dbReference>
<dbReference type="GO" id="GO:0003677">
    <property type="term" value="F:DNA binding"/>
    <property type="evidence" value="ECO:0007669"/>
    <property type="project" value="UniProtKB-UniRule"/>
</dbReference>
<proteinExistence type="predicted"/>